<protein>
    <submittedName>
        <fullName evidence="1">Putative signaling mucin hkr1</fullName>
    </submittedName>
</protein>
<reference evidence="1" key="1">
    <citation type="submission" date="2018-01" db="EMBL/GenBank/DDBJ databases">
        <title>An insight into the sialome of Amazonian anophelines.</title>
        <authorList>
            <person name="Ribeiro J.M."/>
            <person name="Scarpassa V."/>
            <person name="Calvo E."/>
        </authorList>
    </citation>
    <scope>NUCLEOTIDE SEQUENCE</scope>
    <source>
        <tissue evidence="1">Salivary glands</tissue>
    </source>
</reference>
<dbReference type="EMBL" id="GGFK01013440">
    <property type="protein sequence ID" value="MBW46761.1"/>
    <property type="molecule type" value="Transcribed_RNA"/>
</dbReference>
<organism evidence="1">
    <name type="scientific">Anopheles triannulatus</name>
    <dbReference type="NCBI Taxonomy" id="58253"/>
    <lineage>
        <taxon>Eukaryota</taxon>
        <taxon>Metazoa</taxon>
        <taxon>Ecdysozoa</taxon>
        <taxon>Arthropoda</taxon>
        <taxon>Hexapoda</taxon>
        <taxon>Insecta</taxon>
        <taxon>Pterygota</taxon>
        <taxon>Neoptera</taxon>
        <taxon>Endopterygota</taxon>
        <taxon>Diptera</taxon>
        <taxon>Nematocera</taxon>
        <taxon>Culicoidea</taxon>
        <taxon>Culicidae</taxon>
        <taxon>Anophelinae</taxon>
        <taxon>Anopheles</taxon>
    </lineage>
</organism>
<dbReference type="AlphaFoldDB" id="A0A2M4B134"/>
<evidence type="ECO:0000313" key="1">
    <source>
        <dbReference type="EMBL" id="MBW46761.1"/>
    </source>
</evidence>
<name>A0A2M4B134_9DIPT</name>
<sequence length="298" mass="30275">MSALFAFFAFSSRTRSPCATILSFSSTADPLATAALLASIAFKGTLAVAGAATTAAPGFHSLPVADLYWAFRFSSSFTEASMSALGAFFAFKSRTKLPCSTIFAFSASAPAAAGAEDADAAAVGAACTGVAPGFHSLPVAVLNSAFKLRSSFTAASMSAFGAFLPFRSRTRLPCSVIFAFSASAAFDPALALPTMTLAVAIAVTAPGFQSLPVSVLYCAFSSSSTFTAASTSAFAALSAFSWRTFSPCCVMESFNALLLVLLVTSPLVTTAADLACFDFLLSVATSFLGALAVACAVA</sequence>
<proteinExistence type="predicted"/>
<accession>A0A2M4B134</accession>